<name>A0ABM7MB12_9GAMM</name>
<sequence>MKNIHAYRLIGLLSAGLVFSFPAQAKTYAELLQNVQQQQPEQAALQSYGELETTVSQSADSWFAGNANLVVAHENDALTGDLQKQKWHIGAEMPLWLPGQAQSQQNLARGLADLNSYQAWYLKWQASGQLRDLVWQYQESQVKADIAEQSVAQAQQLNDLIATLVKVGEKPKIDALLADKALLNAQAQRLNLQSMLESNRQQYQYWTNTQELPSPLTETIAKVDLQKHPELNRLKAQLAVLGAEYQTAKATEKDNPTFSFGGFQEEDKATSANNSLYAQITYPLGSSPLKKVETAKQRTAFLEKQAEVKRYQMVLENQLKKAKQQISLAQQKLSLMQQELQIATQTLQLATQAYKAGESNIQTLVNAQQDFLNSKLQQSLTEIELNKAIAQHNQIAGDSL</sequence>
<dbReference type="EMBL" id="AP024202">
    <property type="protein sequence ID" value="BCN92525.1"/>
    <property type="molecule type" value="Genomic_DNA"/>
</dbReference>
<evidence type="ECO:0000256" key="1">
    <source>
        <dbReference type="ARBA" id="ARBA00007613"/>
    </source>
</evidence>
<organism evidence="4 5">
    <name type="scientific">Thiomicrorhabdus immobilis</name>
    <dbReference type="NCBI Taxonomy" id="2791037"/>
    <lineage>
        <taxon>Bacteria</taxon>
        <taxon>Pseudomonadati</taxon>
        <taxon>Pseudomonadota</taxon>
        <taxon>Gammaproteobacteria</taxon>
        <taxon>Thiotrichales</taxon>
        <taxon>Piscirickettsiaceae</taxon>
        <taxon>Thiomicrorhabdus</taxon>
    </lineage>
</organism>
<feature type="chain" id="PRO_5045744763" description="TolC family protein" evidence="3">
    <location>
        <begin position="26"/>
        <end position="400"/>
    </location>
</feature>
<accession>A0ABM7MB12</accession>
<evidence type="ECO:0008006" key="6">
    <source>
        <dbReference type="Google" id="ProtNLM"/>
    </source>
</evidence>
<dbReference type="InterPro" id="IPR010131">
    <property type="entry name" value="MdtP/NodT-like"/>
</dbReference>
<evidence type="ECO:0000313" key="5">
    <source>
        <dbReference type="Proteomes" id="UP001054820"/>
    </source>
</evidence>
<dbReference type="RefSeq" id="WP_237262224.1">
    <property type="nucleotide sequence ID" value="NZ_AP024202.1"/>
</dbReference>
<dbReference type="InterPro" id="IPR003423">
    <property type="entry name" value="OMP_efflux"/>
</dbReference>
<feature type="signal peptide" evidence="3">
    <location>
        <begin position="1"/>
        <end position="25"/>
    </location>
</feature>
<evidence type="ECO:0000256" key="2">
    <source>
        <dbReference type="SAM" id="Coils"/>
    </source>
</evidence>
<protein>
    <recommendedName>
        <fullName evidence="6">TolC family protein</fullName>
    </recommendedName>
</protein>
<keyword evidence="3" id="KW-0732">Signal</keyword>
<evidence type="ECO:0000256" key="3">
    <source>
        <dbReference type="SAM" id="SignalP"/>
    </source>
</evidence>
<reference evidence="4" key="1">
    <citation type="journal article" date="2022" name="Arch. Microbiol.">
        <title>Thiomicrorhabdus immobilis sp. nov., a mesophilic sulfur-oxidizing bacterium isolated from sediment of a brackish lake in northern Japan.</title>
        <authorList>
            <person name="Kojima H."/>
            <person name="Mochizuki J."/>
            <person name="Kanda M."/>
            <person name="Watanabe T."/>
            <person name="Fukui M."/>
        </authorList>
    </citation>
    <scope>NUCLEOTIDE SEQUENCE</scope>
    <source>
        <strain evidence="4">Am19</strain>
    </source>
</reference>
<feature type="coiled-coil region" evidence="2">
    <location>
        <begin position="312"/>
        <end position="346"/>
    </location>
</feature>
<dbReference type="Pfam" id="PF02321">
    <property type="entry name" value="OEP"/>
    <property type="match status" value="1"/>
</dbReference>
<dbReference type="PANTHER" id="PTHR30203">
    <property type="entry name" value="OUTER MEMBRANE CATION EFFLUX PROTEIN"/>
    <property type="match status" value="1"/>
</dbReference>
<comment type="similarity">
    <text evidence="1">Belongs to the outer membrane factor (OMF) (TC 1.B.17) family.</text>
</comment>
<dbReference type="SUPFAM" id="SSF56954">
    <property type="entry name" value="Outer membrane efflux proteins (OEP)"/>
    <property type="match status" value="1"/>
</dbReference>
<keyword evidence="2" id="KW-0175">Coiled coil</keyword>
<dbReference type="Proteomes" id="UP001054820">
    <property type="component" value="Chromosome"/>
</dbReference>
<proteinExistence type="inferred from homology"/>
<keyword evidence="5" id="KW-1185">Reference proteome</keyword>
<dbReference type="Gene3D" id="1.20.1600.10">
    <property type="entry name" value="Outer membrane efflux proteins (OEP)"/>
    <property type="match status" value="1"/>
</dbReference>
<evidence type="ECO:0000313" key="4">
    <source>
        <dbReference type="EMBL" id="BCN92525.1"/>
    </source>
</evidence>
<gene>
    <name evidence="4" type="ORF">THMIRHAM_03100</name>
</gene>